<gene>
    <name evidence="2" type="ORF">QJS10_CPA10g01333</name>
</gene>
<feature type="compositionally biased region" description="Acidic residues" evidence="1">
    <location>
        <begin position="21"/>
        <end position="32"/>
    </location>
</feature>
<reference evidence="2" key="1">
    <citation type="journal article" date="2023" name="Nat. Commun.">
        <title>Diploid and tetraploid genomes of Acorus and the evolution of monocots.</title>
        <authorList>
            <person name="Ma L."/>
            <person name="Liu K.W."/>
            <person name="Li Z."/>
            <person name="Hsiao Y.Y."/>
            <person name="Qi Y."/>
            <person name="Fu T."/>
            <person name="Tang G.D."/>
            <person name="Zhang D."/>
            <person name="Sun W.H."/>
            <person name="Liu D.K."/>
            <person name="Li Y."/>
            <person name="Chen G.Z."/>
            <person name="Liu X.D."/>
            <person name="Liao X.Y."/>
            <person name="Jiang Y.T."/>
            <person name="Yu X."/>
            <person name="Hao Y."/>
            <person name="Huang J."/>
            <person name="Zhao X.W."/>
            <person name="Ke S."/>
            <person name="Chen Y.Y."/>
            <person name="Wu W.L."/>
            <person name="Hsu J.L."/>
            <person name="Lin Y.F."/>
            <person name="Huang M.D."/>
            <person name="Li C.Y."/>
            <person name="Huang L."/>
            <person name="Wang Z.W."/>
            <person name="Zhao X."/>
            <person name="Zhong W.Y."/>
            <person name="Peng D.H."/>
            <person name="Ahmad S."/>
            <person name="Lan S."/>
            <person name="Zhang J.S."/>
            <person name="Tsai W.C."/>
            <person name="Van de Peer Y."/>
            <person name="Liu Z.J."/>
        </authorList>
    </citation>
    <scope>NUCLEOTIDE SEQUENCE</scope>
    <source>
        <strain evidence="2">CP</strain>
    </source>
</reference>
<evidence type="ECO:0000313" key="2">
    <source>
        <dbReference type="EMBL" id="KAK1305727.1"/>
    </source>
</evidence>
<comment type="caution">
    <text evidence="2">The sequence shown here is derived from an EMBL/GenBank/DDBJ whole genome shotgun (WGS) entry which is preliminary data.</text>
</comment>
<sequence length="69" mass="8335">MSELFGLTLALKAMAHQRHDDDEEKEDEEEEEVNHRGQSFWTLRRWLTLPKRRKRRKVKTVKKVAGMEK</sequence>
<proteinExistence type="predicted"/>
<dbReference type="EMBL" id="JAUJYO010000010">
    <property type="protein sequence ID" value="KAK1305727.1"/>
    <property type="molecule type" value="Genomic_DNA"/>
</dbReference>
<organism evidence="2 3">
    <name type="scientific">Acorus calamus</name>
    <name type="common">Sweet flag</name>
    <dbReference type="NCBI Taxonomy" id="4465"/>
    <lineage>
        <taxon>Eukaryota</taxon>
        <taxon>Viridiplantae</taxon>
        <taxon>Streptophyta</taxon>
        <taxon>Embryophyta</taxon>
        <taxon>Tracheophyta</taxon>
        <taxon>Spermatophyta</taxon>
        <taxon>Magnoliopsida</taxon>
        <taxon>Liliopsida</taxon>
        <taxon>Acoraceae</taxon>
        <taxon>Acorus</taxon>
    </lineage>
</organism>
<keyword evidence="3" id="KW-1185">Reference proteome</keyword>
<reference evidence="2" key="2">
    <citation type="submission" date="2023-06" db="EMBL/GenBank/DDBJ databases">
        <authorList>
            <person name="Ma L."/>
            <person name="Liu K.-W."/>
            <person name="Li Z."/>
            <person name="Hsiao Y.-Y."/>
            <person name="Qi Y."/>
            <person name="Fu T."/>
            <person name="Tang G."/>
            <person name="Zhang D."/>
            <person name="Sun W.-H."/>
            <person name="Liu D.-K."/>
            <person name="Li Y."/>
            <person name="Chen G.-Z."/>
            <person name="Liu X.-D."/>
            <person name="Liao X.-Y."/>
            <person name="Jiang Y.-T."/>
            <person name="Yu X."/>
            <person name="Hao Y."/>
            <person name="Huang J."/>
            <person name="Zhao X.-W."/>
            <person name="Ke S."/>
            <person name="Chen Y.-Y."/>
            <person name="Wu W.-L."/>
            <person name="Hsu J.-L."/>
            <person name="Lin Y.-F."/>
            <person name="Huang M.-D."/>
            <person name="Li C.-Y."/>
            <person name="Huang L."/>
            <person name="Wang Z.-W."/>
            <person name="Zhao X."/>
            <person name="Zhong W.-Y."/>
            <person name="Peng D.-H."/>
            <person name="Ahmad S."/>
            <person name="Lan S."/>
            <person name="Zhang J.-S."/>
            <person name="Tsai W.-C."/>
            <person name="Van De Peer Y."/>
            <person name="Liu Z.-J."/>
        </authorList>
    </citation>
    <scope>NUCLEOTIDE SEQUENCE</scope>
    <source>
        <strain evidence="2">CP</strain>
        <tissue evidence="2">Leaves</tissue>
    </source>
</reference>
<dbReference type="Proteomes" id="UP001180020">
    <property type="component" value="Unassembled WGS sequence"/>
</dbReference>
<evidence type="ECO:0000313" key="3">
    <source>
        <dbReference type="Proteomes" id="UP001180020"/>
    </source>
</evidence>
<accession>A0AAV9DWP1</accession>
<evidence type="ECO:0000256" key="1">
    <source>
        <dbReference type="SAM" id="MobiDB-lite"/>
    </source>
</evidence>
<feature type="region of interest" description="Disordered" evidence="1">
    <location>
        <begin position="15"/>
        <end position="34"/>
    </location>
</feature>
<name>A0AAV9DWP1_ACOCL</name>
<dbReference type="AlphaFoldDB" id="A0AAV9DWP1"/>
<protein>
    <submittedName>
        <fullName evidence="2">Uncharacterized protein</fullName>
    </submittedName>
</protein>